<evidence type="ECO:0000313" key="3">
    <source>
        <dbReference type="Proteomes" id="UP000283269"/>
    </source>
</evidence>
<dbReference type="Proteomes" id="UP000283269">
    <property type="component" value="Unassembled WGS sequence"/>
</dbReference>
<gene>
    <name evidence="2" type="ORF">CVT25_001543</name>
</gene>
<dbReference type="CDD" id="cd03457">
    <property type="entry name" value="intradiol_dioxygenase_like"/>
    <property type="match status" value="1"/>
</dbReference>
<dbReference type="Gene3D" id="2.60.130.10">
    <property type="entry name" value="Aromatic compound dioxygenase"/>
    <property type="match status" value="1"/>
</dbReference>
<evidence type="ECO:0008006" key="4">
    <source>
        <dbReference type="Google" id="ProtNLM"/>
    </source>
</evidence>
<dbReference type="PANTHER" id="PTHR34315">
    <property type="match status" value="1"/>
</dbReference>
<dbReference type="InterPro" id="IPR015943">
    <property type="entry name" value="WD40/YVTN_repeat-like_dom_sf"/>
</dbReference>
<dbReference type="SUPFAM" id="SSF50974">
    <property type="entry name" value="Nitrous oxide reductase, N-terminal domain"/>
    <property type="match status" value="1"/>
</dbReference>
<dbReference type="GO" id="GO:0005506">
    <property type="term" value="F:iron ion binding"/>
    <property type="evidence" value="ECO:0007669"/>
    <property type="project" value="InterPro"/>
</dbReference>
<dbReference type="GO" id="GO:0016702">
    <property type="term" value="F:oxidoreductase activity, acting on single donors with incorporation of molecular oxygen, incorporation of two atoms of oxygen"/>
    <property type="evidence" value="ECO:0007669"/>
    <property type="project" value="InterPro"/>
</dbReference>
<dbReference type="InterPro" id="IPR019405">
    <property type="entry name" value="Lactonase_7-beta_prop"/>
</dbReference>
<dbReference type="PANTHER" id="PTHR34315:SF4">
    <property type="entry name" value="INTRADIOL RING-CLEAVAGE DIOXYGENASES DOMAIN-CONTAINING PROTEIN"/>
    <property type="match status" value="1"/>
</dbReference>
<dbReference type="OrthoDB" id="121380at2759"/>
<dbReference type="Gene3D" id="2.130.10.10">
    <property type="entry name" value="YVTN repeat-like/Quinoprotein amine dehydrogenase"/>
    <property type="match status" value="1"/>
</dbReference>
<evidence type="ECO:0000313" key="2">
    <source>
        <dbReference type="EMBL" id="PPQ80513.1"/>
    </source>
</evidence>
<dbReference type="AlphaFoldDB" id="A0A409WPU2"/>
<protein>
    <recommendedName>
        <fullName evidence="4">Intradiol ring-cleavage dioxygenases domain-containing protein</fullName>
    </recommendedName>
</protein>
<dbReference type="InterPro" id="IPR015889">
    <property type="entry name" value="Intradiol_dOase_core"/>
</dbReference>
<dbReference type="InParanoid" id="A0A409WPU2"/>
<dbReference type="STRING" id="93625.A0A409WPU2"/>
<dbReference type="Pfam" id="PF10282">
    <property type="entry name" value="Lactonase"/>
    <property type="match status" value="1"/>
</dbReference>
<feature type="region of interest" description="Disordered" evidence="1">
    <location>
        <begin position="640"/>
        <end position="660"/>
    </location>
</feature>
<evidence type="ECO:0000256" key="1">
    <source>
        <dbReference type="SAM" id="MobiDB-lite"/>
    </source>
</evidence>
<proteinExistence type="predicted"/>
<comment type="caution">
    <text evidence="2">The sequence shown here is derived from an EMBL/GenBank/DDBJ whole genome shotgun (WGS) entry which is preliminary data.</text>
</comment>
<organism evidence="2 3">
    <name type="scientific">Psilocybe cyanescens</name>
    <dbReference type="NCBI Taxonomy" id="93625"/>
    <lineage>
        <taxon>Eukaryota</taxon>
        <taxon>Fungi</taxon>
        <taxon>Dikarya</taxon>
        <taxon>Basidiomycota</taxon>
        <taxon>Agaricomycotina</taxon>
        <taxon>Agaricomycetes</taxon>
        <taxon>Agaricomycetidae</taxon>
        <taxon>Agaricales</taxon>
        <taxon>Agaricineae</taxon>
        <taxon>Strophariaceae</taxon>
        <taxon>Psilocybe</taxon>
    </lineage>
</organism>
<dbReference type="InterPro" id="IPR011045">
    <property type="entry name" value="N2O_reductase_N"/>
</dbReference>
<dbReference type="SUPFAM" id="SSF49482">
    <property type="entry name" value="Aromatic compound dioxygenase"/>
    <property type="match status" value="1"/>
</dbReference>
<keyword evidence="3" id="KW-1185">Reference proteome</keyword>
<accession>A0A409WPU2</accession>
<sequence>MDIQEILSYLQPLNGSLGVQNATADIHILSGSFRSLSLFLLVFSPSRRSLSHLESVPAYGPHQYLAANRFKDRIYTTSWALPPTLSSWCVERSELAPWRVTHINTVPITATSSYVTIPQPYSHAYSVGGPTGESHLIDVATGAFKHKTQQLLFVPEEHLEAADKTRLALRYGSHGIEFTPSGQHAFVPVLGTNSIEMYTRDSTSGQLSHLTSVLSPRGLNSNDGPRHIKIHPNGKVLYSVTEHSNLVDAYRILPDGLEHISSCSLLPAGIPNPATINPKDHFRGDTLMFPPSTPSSPTPRVLITTTRGSSARLRGWLSVFPLNEDGYFAAVPVEGSHPPGTGDNEAQRFQTPTSGGKANAIDIISKNRDDHEAGLWILLTDDDDATASPSGTGAVRVLEWDGWGKGGVKIVDEWPSTKDIERFTAECQIRAILSGGSSSANIISHAGKYSQWASSDMLFAHNLFLIALLSAIKAAVAHHEPKTDHELEVQRALQAAAYHCAPAVESFTAARKRSWAQRVLAGNPHLPGHQHLFSSDAYADLADSPHSEHHSAADAHDDDETFMKCTPISDTHIQNNTCVLAPEVTEGPYYHTEGHPIRQNIAELQDGLLLLLDIGVIDVETCQPLPNVLVDIWQANATGSGAGHPVPHPHLTNEQPATEGRRRGLLSAFPRTVQEESWLRGAWPTDKNGVVQFTSIYPGYYTGRATHIHTKVFPEWTPLPNNEGFKAGRLSHTGQFFFDEELNMVVDKMYPYITNPIKDIRGRTHNWQDSLNIFHDSHGAEGKYNPVFKVHLLGGVVSQGLVAYITMGVNASASYDNFWKG</sequence>
<dbReference type="EMBL" id="NHYD01003323">
    <property type="protein sequence ID" value="PPQ80513.1"/>
    <property type="molecule type" value="Genomic_DNA"/>
</dbReference>
<name>A0A409WPU2_PSICY</name>
<reference evidence="2 3" key="1">
    <citation type="journal article" date="2018" name="Evol. Lett.">
        <title>Horizontal gene cluster transfer increased hallucinogenic mushroom diversity.</title>
        <authorList>
            <person name="Reynolds H.T."/>
            <person name="Vijayakumar V."/>
            <person name="Gluck-Thaler E."/>
            <person name="Korotkin H.B."/>
            <person name="Matheny P.B."/>
            <person name="Slot J.C."/>
        </authorList>
    </citation>
    <scope>NUCLEOTIDE SEQUENCE [LARGE SCALE GENOMIC DNA]</scope>
    <source>
        <strain evidence="2 3">2631</strain>
    </source>
</reference>